<feature type="domain" description="HTH marR-type" evidence="4">
    <location>
        <begin position="6"/>
        <end position="141"/>
    </location>
</feature>
<proteinExistence type="predicted"/>
<dbReference type="EMBL" id="AE001438">
    <property type="protein sequence ID" value="AAK76770.1"/>
    <property type="molecule type" value="Genomic_DNA"/>
</dbReference>
<keyword evidence="6" id="KW-1185">Reference proteome</keyword>
<dbReference type="Proteomes" id="UP000000814">
    <property type="component" value="Plasmid pSOL1"/>
</dbReference>
<name>Q97TS3_CLOAB</name>
<dbReference type="GeneID" id="45000257"/>
<dbReference type="AlphaFoldDB" id="Q97TS3"/>
<accession>Q97TS3</accession>
<keyword evidence="5" id="KW-0614">Plasmid</keyword>
<dbReference type="SUPFAM" id="SSF46785">
    <property type="entry name" value="Winged helix' DNA-binding domain"/>
    <property type="match status" value="1"/>
</dbReference>
<dbReference type="OrthoDB" id="9799368at2"/>
<organism evidence="5 6">
    <name type="scientific">Clostridium acetobutylicum (strain ATCC 824 / DSM 792 / JCM 1419 / IAM 19013 / LMG 5710 / NBRC 13948 / NRRL B-527 / VKM B-1787 / 2291 / W)</name>
    <dbReference type="NCBI Taxonomy" id="272562"/>
    <lineage>
        <taxon>Bacteria</taxon>
        <taxon>Bacillati</taxon>
        <taxon>Bacillota</taxon>
        <taxon>Clostridia</taxon>
        <taxon>Eubacteriales</taxon>
        <taxon>Clostridiaceae</taxon>
        <taxon>Clostridium</taxon>
    </lineage>
</organism>
<dbReference type="InterPro" id="IPR023187">
    <property type="entry name" value="Tscrpt_reg_MarR-type_CS"/>
</dbReference>
<dbReference type="HOGENOM" id="CLU_102087_2_0_9"/>
<dbReference type="PATRIC" id="fig|272562.8.peg.22"/>
<sequence length="153" mass="18257">MNKEKEQQLNEALVLFSFAYKTFTEEPDLIIKKYGIQRIHHRILFFVARFPGLSVNELLKLLEISKQALHKPMHILINKGLIFSKESDYDRRIKEIFLTNEGERLEKEISNIQREHLLSIFSQFHNGDEKSWLEIMRQLSLKRLGYAAWNKKK</sequence>
<evidence type="ECO:0000259" key="4">
    <source>
        <dbReference type="PROSITE" id="PS50995"/>
    </source>
</evidence>
<evidence type="ECO:0000313" key="5">
    <source>
        <dbReference type="EMBL" id="AAK76770.1"/>
    </source>
</evidence>
<dbReference type="PROSITE" id="PS01117">
    <property type="entry name" value="HTH_MARR_1"/>
    <property type="match status" value="1"/>
</dbReference>
<dbReference type="SMART" id="SM00347">
    <property type="entry name" value="HTH_MARR"/>
    <property type="match status" value="1"/>
</dbReference>
<dbReference type="Pfam" id="PF12802">
    <property type="entry name" value="MarR_2"/>
    <property type="match status" value="1"/>
</dbReference>
<geneLocation type="plasmid" evidence="5 6">
    <name>pSOL1</name>
</geneLocation>
<dbReference type="InterPro" id="IPR000835">
    <property type="entry name" value="HTH_MarR-typ"/>
</dbReference>
<evidence type="ECO:0000256" key="3">
    <source>
        <dbReference type="ARBA" id="ARBA00023163"/>
    </source>
</evidence>
<protein>
    <submittedName>
        <fullName evidence="5">MarR family HTH transcriptional regulator</fullName>
    </submittedName>
</protein>
<evidence type="ECO:0000256" key="1">
    <source>
        <dbReference type="ARBA" id="ARBA00023015"/>
    </source>
</evidence>
<reference evidence="5 6" key="1">
    <citation type="journal article" date="2001" name="J. Bacteriol.">
        <title>Genome sequence and comparative analysis of the solvent-producing bacterium Clostridium acetobutylicum.</title>
        <authorList>
            <person name="Nolling J."/>
            <person name="Breton G."/>
            <person name="Omelchenko M.V."/>
            <person name="Makarova K.S."/>
            <person name="Zeng Q."/>
            <person name="Gibson R."/>
            <person name="Lee H.M."/>
            <person name="Dubois J."/>
            <person name="Qiu D."/>
            <person name="Hitti J."/>
            <person name="Wolf Y.I."/>
            <person name="Tatusov R.L."/>
            <person name="Sabathe F."/>
            <person name="Doucette-Stamm L."/>
            <person name="Soucaille P."/>
            <person name="Daly M.J."/>
            <person name="Bennett G.N."/>
            <person name="Koonin E.V."/>
            <person name="Smith D.R."/>
        </authorList>
    </citation>
    <scope>NUCLEOTIDE SEQUENCE [LARGE SCALE GENOMIC DNA]</scope>
    <source>
        <strain evidence="6">ATCC 824 / DSM 792 / JCM 1419 / LMG 5710 / VKM B-1787</strain>
        <plasmid evidence="6">pSOL1</plasmid>
    </source>
</reference>
<dbReference type="RefSeq" id="WP_010890709.1">
    <property type="nucleotide sequence ID" value="NC_001988.2"/>
</dbReference>
<keyword evidence="3" id="KW-0804">Transcription</keyword>
<keyword evidence="2" id="KW-0238">DNA-binding</keyword>
<keyword evidence="1" id="KW-0805">Transcription regulation</keyword>
<evidence type="ECO:0000256" key="2">
    <source>
        <dbReference type="ARBA" id="ARBA00023125"/>
    </source>
</evidence>
<evidence type="ECO:0000313" key="6">
    <source>
        <dbReference type="Proteomes" id="UP000000814"/>
    </source>
</evidence>
<dbReference type="KEGG" id="cac:CA_P0024"/>
<dbReference type="InterPro" id="IPR036390">
    <property type="entry name" value="WH_DNA-bd_sf"/>
</dbReference>
<dbReference type="PROSITE" id="PS50995">
    <property type="entry name" value="HTH_MARR_2"/>
    <property type="match status" value="1"/>
</dbReference>
<dbReference type="InterPro" id="IPR036388">
    <property type="entry name" value="WH-like_DNA-bd_sf"/>
</dbReference>
<dbReference type="GO" id="GO:0003677">
    <property type="term" value="F:DNA binding"/>
    <property type="evidence" value="ECO:0007669"/>
    <property type="project" value="UniProtKB-KW"/>
</dbReference>
<dbReference type="GO" id="GO:0003700">
    <property type="term" value="F:DNA-binding transcription factor activity"/>
    <property type="evidence" value="ECO:0007669"/>
    <property type="project" value="InterPro"/>
</dbReference>
<dbReference type="PANTHER" id="PTHR42756">
    <property type="entry name" value="TRANSCRIPTIONAL REGULATOR, MARR"/>
    <property type="match status" value="1"/>
</dbReference>
<dbReference type="Gene3D" id="1.10.10.10">
    <property type="entry name" value="Winged helix-like DNA-binding domain superfamily/Winged helix DNA-binding domain"/>
    <property type="match status" value="1"/>
</dbReference>
<dbReference type="PANTHER" id="PTHR42756:SF1">
    <property type="entry name" value="TRANSCRIPTIONAL REPRESSOR OF EMRAB OPERON"/>
    <property type="match status" value="1"/>
</dbReference>
<gene>
    <name evidence="5" type="ordered locus">CA_P0024</name>
</gene>